<dbReference type="OrthoDB" id="5870821at2759"/>
<dbReference type="AlphaFoldDB" id="A0A4S2MCW6"/>
<dbReference type="GO" id="GO:0000166">
    <property type="term" value="F:nucleotide binding"/>
    <property type="evidence" value="ECO:0007669"/>
    <property type="project" value="InterPro"/>
</dbReference>
<evidence type="ECO:0000313" key="3">
    <source>
        <dbReference type="Proteomes" id="UP000308267"/>
    </source>
</evidence>
<evidence type="ECO:0000259" key="1">
    <source>
        <dbReference type="Pfam" id="PF02824"/>
    </source>
</evidence>
<organism evidence="2 3">
    <name type="scientific">Opisthorchis felineus</name>
    <dbReference type="NCBI Taxonomy" id="147828"/>
    <lineage>
        <taxon>Eukaryota</taxon>
        <taxon>Metazoa</taxon>
        <taxon>Spiralia</taxon>
        <taxon>Lophotrochozoa</taxon>
        <taxon>Platyhelminthes</taxon>
        <taxon>Trematoda</taxon>
        <taxon>Digenea</taxon>
        <taxon>Opisthorchiida</taxon>
        <taxon>Opisthorchiata</taxon>
        <taxon>Opisthorchiidae</taxon>
        <taxon>Opisthorchis</taxon>
    </lineage>
</organism>
<dbReference type="EMBL" id="SJOL01004009">
    <property type="protein sequence ID" value="TGZ72168.1"/>
    <property type="molecule type" value="Genomic_DNA"/>
</dbReference>
<accession>A0A4S2MCW6</accession>
<dbReference type="STRING" id="147828.A0A4S2MCW6"/>
<name>A0A4S2MCW6_OPIFE</name>
<protein>
    <recommendedName>
        <fullName evidence="1">TGS domain-containing protein</fullName>
    </recommendedName>
</protein>
<dbReference type="Proteomes" id="UP000308267">
    <property type="component" value="Unassembled WGS sequence"/>
</dbReference>
<dbReference type="CDD" id="cd01667">
    <property type="entry name" value="TGS_ThrRS"/>
    <property type="match status" value="1"/>
</dbReference>
<proteinExistence type="predicted"/>
<dbReference type="InterPro" id="IPR018163">
    <property type="entry name" value="Thr/Ala-tRNA-synth_IIc_edit"/>
</dbReference>
<gene>
    <name evidence="2" type="ORF">CRM22_002273</name>
</gene>
<evidence type="ECO:0000313" key="2">
    <source>
        <dbReference type="EMBL" id="TGZ72168.1"/>
    </source>
</evidence>
<keyword evidence="3" id="KW-1185">Reference proteome</keyword>
<sequence length="373" mass="41388">MYMLTTSLDSLQNEMFLFSRITNRRFGNRLRAMRTVSSTAVKSCLRLDQNRRLDAWMAAHDAQQRACFSPATEKVTVQYIGKLGQPCALQMTKGLSTPMDCARHLSSLLAERSAIALVDGRPWSMFHPFVKDCSLEFLHFKDSHNDPTPANDAFWRSASFLLAATLESAFHPTHEVRVISNPVLKPESGGFFCDIAFTPTDSAGPTPWVPSAEELRALSVHGQRLATSNLSFELLNPTPSLLESCFADHPIRLTEICKELSPANTTSAHVNPSTPLYEGAVYKMGSFVEVSGGPPLISSSRLIGRFAVSSILPLGWLRDHTPESHHPILVYRVQGIALPTAFITHFTTFDRLIHWSKEANTEAPKKAAYVVDF</sequence>
<reference evidence="2 3" key="1">
    <citation type="journal article" date="2019" name="BMC Genomics">
        <title>New insights from Opisthorchis felineus genome: update on genomics of the epidemiologically important liver flukes.</title>
        <authorList>
            <person name="Ershov N.I."/>
            <person name="Mordvinov V.A."/>
            <person name="Prokhortchouk E.B."/>
            <person name="Pakharukova M.Y."/>
            <person name="Gunbin K.V."/>
            <person name="Ustyantsev K."/>
            <person name="Genaev M.A."/>
            <person name="Blinov A.G."/>
            <person name="Mazur A."/>
            <person name="Boulygina E."/>
            <person name="Tsygankova S."/>
            <person name="Khrameeva E."/>
            <person name="Chekanov N."/>
            <person name="Fan G."/>
            <person name="Xiao A."/>
            <person name="Zhang H."/>
            <person name="Xu X."/>
            <person name="Yang H."/>
            <person name="Solovyev V."/>
            <person name="Lee S.M."/>
            <person name="Liu X."/>
            <person name="Afonnikov D.A."/>
            <person name="Skryabin K.G."/>
        </authorList>
    </citation>
    <scope>NUCLEOTIDE SEQUENCE [LARGE SCALE GENOMIC DNA]</scope>
    <source>
        <strain evidence="2">AK-0245</strain>
        <tissue evidence="2">Whole organism</tissue>
    </source>
</reference>
<dbReference type="InterPro" id="IPR004095">
    <property type="entry name" value="TGS"/>
</dbReference>
<feature type="domain" description="TGS" evidence="1">
    <location>
        <begin position="96"/>
        <end position="138"/>
    </location>
</feature>
<dbReference type="SUPFAM" id="SSF55186">
    <property type="entry name" value="ThrRS/AlaRS common domain"/>
    <property type="match status" value="1"/>
</dbReference>
<dbReference type="InterPro" id="IPR012675">
    <property type="entry name" value="Beta-grasp_dom_sf"/>
</dbReference>
<dbReference type="Gene3D" id="3.10.20.30">
    <property type="match status" value="1"/>
</dbReference>
<dbReference type="Gene3D" id="3.30.980.10">
    <property type="entry name" value="Threonyl-trna Synthetase, Chain A, domain 2"/>
    <property type="match status" value="1"/>
</dbReference>
<comment type="caution">
    <text evidence="2">The sequence shown here is derived from an EMBL/GenBank/DDBJ whole genome shotgun (WGS) entry which is preliminary data.</text>
</comment>
<dbReference type="Pfam" id="PF02824">
    <property type="entry name" value="TGS"/>
    <property type="match status" value="1"/>
</dbReference>